<dbReference type="Pfam" id="PF02518">
    <property type="entry name" value="HATPase_c"/>
    <property type="match status" value="1"/>
</dbReference>
<keyword evidence="1" id="KW-0808">Transferase</keyword>
<evidence type="ECO:0000313" key="6">
    <source>
        <dbReference type="Proteomes" id="UP000198891"/>
    </source>
</evidence>
<keyword evidence="6" id="KW-1185">Reference proteome</keyword>
<dbReference type="Gene3D" id="3.30.565.10">
    <property type="entry name" value="Histidine kinase-like ATPase, C-terminal domain"/>
    <property type="match status" value="1"/>
</dbReference>
<dbReference type="SMART" id="SM00387">
    <property type="entry name" value="HATPase_c"/>
    <property type="match status" value="1"/>
</dbReference>
<dbReference type="PANTHER" id="PTHR24421:SF62">
    <property type="entry name" value="SENSORY TRANSDUCTION HISTIDINE KINASE"/>
    <property type="match status" value="1"/>
</dbReference>
<dbReference type="InterPro" id="IPR050482">
    <property type="entry name" value="Sensor_HK_TwoCompSys"/>
</dbReference>
<protein>
    <submittedName>
        <fullName evidence="5">Histidine kinase-, DNA gyrase B-, and HSP90-like ATPase</fullName>
    </submittedName>
</protein>
<organism evidence="5 6">
    <name type="scientific">Herbiconiux ginsengi</name>
    <dbReference type="NCBI Taxonomy" id="381665"/>
    <lineage>
        <taxon>Bacteria</taxon>
        <taxon>Bacillati</taxon>
        <taxon>Actinomycetota</taxon>
        <taxon>Actinomycetes</taxon>
        <taxon>Micrococcales</taxon>
        <taxon>Microbacteriaceae</taxon>
        <taxon>Herbiconiux</taxon>
    </lineage>
</organism>
<dbReference type="Gene3D" id="1.20.5.1930">
    <property type="match status" value="1"/>
</dbReference>
<dbReference type="InterPro" id="IPR011712">
    <property type="entry name" value="Sig_transdc_His_kin_sub3_dim/P"/>
</dbReference>
<evidence type="ECO:0000256" key="3">
    <source>
        <dbReference type="ARBA" id="ARBA00023012"/>
    </source>
</evidence>
<dbReference type="SUPFAM" id="SSF55874">
    <property type="entry name" value="ATPase domain of HSP90 chaperone/DNA topoisomerase II/histidine kinase"/>
    <property type="match status" value="1"/>
</dbReference>
<reference evidence="5 6" key="1">
    <citation type="submission" date="2016-10" db="EMBL/GenBank/DDBJ databases">
        <authorList>
            <person name="de Groot N.N."/>
        </authorList>
    </citation>
    <scope>NUCLEOTIDE SEQUENCE [LARGE SCALE GENOMIC DNA]</scope>
    <source>
        <strain evidence="5 6">CGMCC 4.3491</strain>
    </source>
</reference>
<feature type="domain" description="Histidine kinase/HSP90-like ATPase" evidence="4">
    <location>
        <begin position="142"/>
        <end position="237"/>
    </location>
</feature>
<dbReference type="GO" id="GO:0000155">
    <property type="term" value="F:phosphorelay sensor kinase activity"/>
    <property type="evidence" value="ECO:0007669"/>
    <property type="project" value="InterPro"/>
</dbReference>
<dbReference type="OrthoDB" id="144293at2"/>
<evidence type="ECO:0000256" key="1">
    <source>
        <dbReference type="ARBA" id="ARBA00022679"/>
    </source>
</evidence>
<accession>A0A1H3NFN6</accession>
<keyword evidence="3" id="KW-0902">Two-component regulatory system</keyword>
<dbReference type="EMBL" id="FNPZ01000001">
    <property type="protein sequence ID" value="SDY87741.1"/>
    <property type="molecule type" value="Genomic_DNA"/>
</dbReference>
<dbReference type="AlphaFoldDB" id="A0A1H3NFN6"/>
<dbReference type="Pfam" id="PF07730">
    <property type="entry name" value="HisKA_3"/>
    <property type="match status" value="1"/>
</dbReference>
<keyword evidence="2 5" id="KW-0418">Kinase</keyword>
<gene>
    <name evidence="5" type="ORF">SAMN05216554_1835</name>
</gene>
<dbReference type="RefSeq" id="WP_139256657.1">
    <property type="nucleotide sequence ID" value="NZ_FNPZ01000001.1"/>
</dbReference>
<dbReference type="Proteomes" id="UP000198891">
    <property type="component" value="Unassembled WGS sequence"/>
</dbReference>
<proteinExistence type="predicted"/>
<dbReference type="InterPro" id="IPR003594">
    <property type="entry name" value="HATPase_dom"/>
</dbReference>
<name>A0A1H3NFN6_9MICO</name>
<sequence>GVWFTTEMRAGEENARLLAELTAAQGQLAAMHRETGATAERERLARELHDTIAQNLTSLVMLAQRGQNRGTDGAGMRDDLELIEQVARDALTEARALVAATATVPVDGGLASALTRLVATFERETRIEIETCLDEVGALPRELEVVLLRCAQEALANVRKHSGASRARLALGREAGAITLTVGDDGIGIGADDAASAHSGFGLEGMRQRLALVGGTLRVASLAGGGTELVATIRANER</sequence>
<dbReference type="PANTHER" id="PTHR24421">
    <property type="entry name" value="NITRATE/NITRITE SENSOR PROTEIN NARX-RELATED"/>
    <property type="match status" value="1"/>
</dbReference>
<evidence type="ECO:0000256" key="2">
    <source>
        <dbReference type="ARBA" id="ARBA00022777"/>
    </source>
</evidence>
<dbReference type="GO" id="GO:0016020">
    <property type="term" value="C:membrane"/>
    <property type="evidence" value="ECO:0007669"/>
    <property type="project" value="InterPro"/>
</dbReference>
<evidence type="ECO:0000259" key="4">
    <source>
        <dbReference type="SMART" id="SM00387"/>
    </source>
</evidence>
<feature type="non-terminal residue" evidence="5">
    <location>
        <position position="1"/>
    </location>
</feature>
<dbReference type="InterPro" id="IPR036890">
    <property type="entry name" value="HATPase_C_sf"/>
</dbReference>
<dbReference type="GO" id="GO:0046983">
    <property type="term" value="F:protein dimerization activity"/>
    <property type="evidence" value="ECO:0007669"/>
    <property type="project" value="InterPro"/>
</dbReference>
<evidence type="ECO:0000313" key="5">
    <source>
        <dbReference type="EMBL" id="SDY87741.1"/>
    </source>
</evidence>
<dbReference type="CDD" id="cd16917">
    <property type="entry name" value="HATPase_UhpB-NarQ-NarX-like"/>
    <property type="match status" value="1"/>
</dbReference>